<dbReference type="Gene3D" id="3.40.50.300">
    <property type="entry name" value="P-loop containing nucleotide triphosphate hydrolases"/>
    <property type="match status" value="1"/>
</dbReference>
<dbReference type="Gene3D" id="1.20.1560.10">
    <property type="entry name" value="ABC transporter type 1, transmembrane domain"/>
    <property type="match status" value="1"/>
</dbReference>
<dbReference type="SUPFAM" id="SSF52540">
    <property type="entry name" value="P-loop containing nucleoside triphosphate hydrolases"/>
    <property type="match status" value="1"/>
</dbReference>
<feature type="transmembrane region" description="Helical" evidence="8">
    <location>
        <begin position="276"/>
        <end position="298"/>
    </location>
</feature>
<keyword evidence="2 8" id="KW-0812">Transmembrane</keyword>
<feature type="region of interest" description="Disordered" evidence="7">
    <location>
        <begin position="636"/>
        <end position="672"/>
    </location>
</feature>
<evidence type="ECO:0000256" key="4">
    <source>
        <dbReference type="ARBA" id="ARBA00022840"/>
    </source>
</evidence>
<feature type="transmembrane region" description="Helical" evidence="8">
    <location>
        <begin position="178"/>
        <end position="204"/>
    </location>
</feature>
<dbReference type="InterPro" id="IPR036640">
    <property type="entry name" value="ABC1_TM_sf"/>
</dbReference>
<proteinExistence type="predicted"/>
<reference evidence="10 11" key="1">
    <citation type="submission" date="2020-08" db="EMBL/GenBank/DDBJ databases">
        <title>A Genomic Blueprint of the Chicken Gut Microbiome.</title>
        <authorList>
            <person name="Gilroy R."/>
            <person name="Ravi A."/>
            <person name="Getino M."/>
            <person name="Pursley I."/>
            <person name="Horton D.L."/>
            <person name="Alikhan N.-F."/>
            <person name="Baker D."/>
            <person name="Gharbi K."/>
            <person name="Hall N."/>
            <person name="Watson M."/>
            <person name="Adriaenssens E.M."/>
            <person name="Foster-Nyarko E."/>
            <person name="Jarju S."/>
            <person name="Secka A."/>
            <person name="Antonio M."/>
            <person name="Oren A."/>
            <person name="Chaudhuri R."/>
            <person name="La Ragione R.M."/>
            <person name="Hildebrand F."/>
            <person name="Pallen M.J."/>
        </authorList>
    </citation>
    <scope>NUCLEOTIDE SEQUENCE [LARGE SCALE GENOMIC DNA]</scope>
    <source>
        <strain evidence="10 11">Sa2CUA8</strain>
    </source>
</reference>
<dbReference type="PROSITE" id="PS50893">
    <property type="entry name" value="ABC_TRANSPORTER_2"/>
    <property type="match status" value="1"/>
</dbReference>
<protein>
    <submittedName>
        <fullName evidence="10">ABC transporter ATP-binding protein</fullName>
    </submittedName>
</protein>
<keyword evidence="4 10" id="KW-0067">ATP-binding</keyword>
<evidence type="ECO:0000256" key="6">
    <source>
        <dbReference type="ARBA" id="ARBA00023136"/>
    </source>
</evidence>
<keyword evidence="11" id="KW-1185">Reference proteome</keyword>
<evidence type="ECO:0000256" key="3">
    <source>
        <dbReference type="ARBA" id="ARBA00022741"/>
    </source>
</evidence>
<evidence type="ECO:0000256" key="1">
    <source>
        <dbReference type="ARBA" id="ARBA00004651"/>
    </source>
</evidence>
<comment type="caution">
    <text evidence="10">The sequence shown here is derived from an EMBL/GenBank/DDBJ whole genome shotgun (WGS) entry which is preliminary data.</text>
</comment>
<evidence type="ECO:0000256" key="7">
    <source>
        <dbReference type="SAM" id="MobiDB-lite"/>
    </source>
</evidence>
<dbReference type="InterPro" id="IPR017871">
    <property type="entry name" value="ABC_transporter-like_CS"/>
</dbReference>
<dbReference type="InterPro" id="IPR027417">
    <property type="entry name" value="P-loop_NTPase"/>
</dbReference>
<dbReference type="PANTHER" id="PTHR24221">
    <property type="entry name" value="ATP-BINDING CASSETTE SUB-FAMILY B"/>
    <property type="match status" value="1"/>
</dbReference>
<name>A0ABR8UZZ8_9CELL</name>
<dbReference type="PROSITE" id="PS00211">
    <property type="entry name" value="ABC_TRANSPORTER_1"/>
    <property type="match status" value="1"/>
</dbReference>
<evidence type="ECO:0000256" key="2">
    <source>
        <dbReference type="ARBA" id="ARBA00022692"/>
    </source>
</evidence>
<dbReference type="InterPro" id="IPR003593">
    <property type="entry name" value="AAA+_ATPase"/>
</dbReference>
<accession>A0ABR8UZZ8</accession>
<feature type="domain" description="ABC transporter" evidence="9">
    <location>
        <begin position="377"/>
        <end position="629"/>
    </location>
</feature>
<evidence type="ECO:0000256" key="8">
    <source>
        <dbReference type="SAM" id="Phobius"/>
    </source>
</evidence>
<evidence type="ECO:0000313" key="11">
    <source>
        <dbReference type="Proteomes" id="UP000633601"/>
    </source>
</evidence>
<dbReference type="PANTHER" id="PTHR24221:SF654">
    <property type="entry name" value="ATP-BINDING CASSETTE SUB-FAMILY B MEMBER 6"/>
    <property type="match status" value="1"/>
</dbReference>
<feature type="transmembrane region" description="Helical" evidence="8">
    <location>
        <begin position="85"/>
        <end position="106"/>
    </location>
</feature>
<dbReference type="InterPro" id="IPR039421">
    <property type="entry name" value="Type_1_exporter"/>
</dbReference>
<feature type="transmembrane region" description="Helical" evidence="8">
    <location>
        <begin position="27"/>
        <end position="45"/>
    </location>
</feature>
<dbReference type="EMBL" id="JACSQE010000004">
    <property type="protein sequence ID" value="MBD7998099.1"/>
    <property type="molecule type" value="Genomic_DNA"/>
</dbReference>
<feature type="transmembrane region" description="Helical" evidence="8">
    <location>
        <begin position="51"/>
        <end position="73"/>
    </location>
</feature>
<keyword evidence="6 8" id="KW-0472">Membrane</keyword>
<evidence type="ECO:0000259" key="9">
    <source>
        <dbReference type="PROSITE" id="PS50893"/>
    </source>
</evidence>
<dbReference type="Pfam" id="PF00005">
    <property type="entry name" value="ABC_tran"/>
    <property type="match status" value="1"/>
</dbReference>
<keyword evidence="3" id="KW-0547">Nucleotide-binding</keyword>
<evidence type="ECO:0000256" key="5">
    <source>
        <dbReference type="ARBA" id="ARBA00022989"/>
    </source>
</evidence>
<gene>
    <name evidence="10" type="ORF">H9640_06005</name>
</gene>
<dbReference type="Proteomes" id="UP000633601">
    <property type="component" value="Unassembled WGS sequence"/>
</dbReference>
<organism evidence="10 11">
    <name type="scientific">Oerskovia gallyi</name>
    <dbReference type="NCBI Taxonomy" id="2762226"/>
    <lineage>
        <taxon>Bacteria</taxon>
        <taxon>Bacillati</taxon>
        <taxon>Actinomycetota</taxon>
        <taxon>Actinomycetes</taxon>
        <taxon>Micrococcales</taxon>
        <taxon>Cellulomonadaceae</taxon>
        <taxon>Oerskovia</taxon>
    </lineage>
</organism>
<dbReference type="GO" id="GO:0005524">
    <property type="term" value="F:ATP binding"/>
    <property type="evidence" value="ECO:0007669"/>
    <property type="project" value="UniProtKB-KW"/>
</dbReference>
<dbReference type="SMART" id="SM00382">
    <property type="entry name" value="AAA"/>
    <property type="match status" value="1"/>
</dbReference>
<sequence length="672" mass="72190">MRIAEDPAPVHQQSFVERLRKDLRERYGRWARITALLPAAGFPILAGGFLLAFLLGALPLLLIVLLGRVLYLLPGLTGGGEAGPFVETFAAVVVVLVVQQILAPFLTGIVEVVARRVDEHCVRRMLTAALRDADATTLDDPEALDLLADARSAFSRQDLSPGDAAAALIPLVSRYVQLVGAAILVGIVVGPLAGVLILTTALVVRFGNRRGLRQFAGVWNSFAGSRRRTGYLRDLGTTGTVTKEVRLLGLLGWLRGRLRDETLEGLRPLWAERRRVLFWPFVVFAGVALAGGTAVLLLVAADATSGELDLFALGVALQAVLIPMRFGVYFPEADVQTQYGMFSHDALERFERMSLAVGTQGGGVAPVTAVPPAFRAVRFEGVSFRYSDDGPWVLRDLDLELIAGRSTAIVGLNGAGKTTLVKLLARLYEPSEGRITVDGVDLASFSQDTWHRRLALIFQDYVRLELPVRENVAWGAPHLHDDEVALAAAVDEAVRAAGADIVVDRLSNGLDTVLASGYPSGQDLSGGQWQRVALARALLAVGAGARVLVLDEPTAQLDVRAEAEFFDRFLAPGAVGASEDVTSVVISHRFSTVRPADRIVVLEGGRIVEQGDHAELLELGGRYAELFELQARRFRADPDARQPAPYDPADPSDQTSLGAGAGEPNHTTGAAR</sequence>
<comment type="subcellular location">
    <subcellularLocation>
        <location evidence="1">Cell membrane</location>
        <topology evidence="1">Multi-pass membrane protein</topology>
    </subcellularLocation>
</comment>
<keyword evidence="5 8" id="KW-1133">Transmembrane helix</keyword>
<evidence type="ECO:0000313" key="10">
    <source>
        <dbReference type="EMBL" id="MBD7998099.1"/>
    </source>
</evidence>
<dbReference type="InterPro" id="IPR003439">
    <property type="entry name" value="ABC_transporter-like_ATP-bd"/>
</dbReference>